<dbReference type="InterPro" id="IPR025381">
    <property type="entry name" value="DUF4296"/>
</dbReference>
<evidence type="ECO:0000313" key="3">
    <source>
        <dbReference type="Proteomes" id="UP001597508"/>
    </source>
</evidence>
<dbReference type="EMBL" id="JBHULH010000003">
    <property type="protein sequence ID" value="MFD2566854.1"/>
    <property type="molecule type" value="Genomic_DNA"/>
</dbReference>
<dbReference type="RefSeq" id="WP_379665565.1">
    <property type="nucleotide sequence ID" value="NZ_JBHULH010000003.1"/>
</dbReference>
<evidence type="ECO:0000259" key="1">
    <source>
        <dbReference type="Pfam" id="PF14129"/>
    </source>
</evidence>
<proteinExistence type="predicted"/>
<name>A0ABW5LRP2_9FLAO</name>
<protein>
    <submittedName>
        <fullName evidence="2">DUF4296 domain-containing protein</fullName>
    </submittedName>
</protein>
<keyword evidence="3" id="KW-1185">Reference proteome</keyword>
<evidence type="ECO:0000313" key="2">
    <source>
        <dbReference type="EMBL" id="MFD2566854.1"/>
    </source>
</evidence>
<dbReference type="Proteomes" id="UP001597508">
    <property type="component" value="Unassembled WGS sequence"/>
</dbReference>
<dbReference type="PROSITE" id="PS51257">
    <property type="entry name" value="PROKAR_LIPOPROTEIN"/>
    <property type="match status" value="1"/>
</dbReference>
<reference evidence="3" key="1">
    <citation type="journal article" date="2019" name="Int. J. Syst. Evol. Microbiol.">
        <title>The Global Catalogue of Microorganisms (GCM) 10K type strain sequencing project: providing services to taxonomists for standard genome sequencing and annotation.</title>
        <authorList>
            <consortium name="The Broad Institute Genomics Platform"/>
            <consortium name="The Broad Institute Genome Sequencing Center for Infectious Disease"/>
            <person name="Wu L."/>
            <person name="Ma J."/>
        </authorList>
    </citation>
    <scope>NUCLEOTIDE SEQUENCE [LARGE SCALE GENOMIC DNA]</scope>
    <source>
        <strain evidence="3">KCTC 52127</strain>
    </source>
</reference>
<dbReference type="Pfam" id="PF14129">
    <property type="entry name" value="DUF4296"/>
    <property type="match status" value="1"/>
</dbReference>
<accession>A0ABW5LRP2</accession>
<feature type="domain" description="DUF4296" evidence="1">
    <location>
        <begin position="26"/>
        <end position="107"/>
    </location>
</feature>
<gene>
    <name evidence="2" type="ORF">ACFSRZ_05695</name>
</gene>
<sequence>MKRIVLIILPLVTFLSCTSNTIYEKPKDLIPRDSMVILLRDLYVASSAKSIKNKNLQRRISYVPLVYQKYGIDSTRFKHSNLYYTSKIDLYEPMLKEIVESLEKERDIYSKIKKEQDSIRQDSLKKNRKKLLKEKSLKRLKED</sequence>
<organism evidence="2 3">
    <name type="scientific">Pseudotenacibaculum haliotis</name>
    <dbReference type="NCBI Taxonomy" id="1862138"/>
    <lineage>
        <taxon>Bacteria</taxon>
        <taxon>Pseudomonadati</taxon>
        <taxon>Bacteroidota</taxon>
        <taxon>Flavobacteriia</taxon>
        <taxon>Flavobacteriales</taxon>
        <taxon>Flavobacteriaceae</taxon>
        <taxon>Pseudotenacibaculum</taxon>
    </lineage>
</organism>
<comment type="caution">
    <text evidence="2">The sequence shown here is derived from an EMBL/GenBank/DDBJ whole genome shotgun (WGS) entry which is preliminary data.</text>
</comment>